<dbReference type="Proteomes" id="UP000007110">
    <property type="component" value="Unassembled WGS sequence"/>
</dbReference>
<dbReference type="Pfam" id="PF13181">
    <property type="entry name" value="TPR_8"/>
    <property type="match status" value="1"/>
</dbReference>
<dbReference type="InterPro" id="IPR011990">
    <property type="entry name" value="TPR-like_helical_dom_sf"/>
</dbReference>
<keyword evidence="7" id="KW-1185">Reference proteome</keyword>
<dbReference type="CTD" id="55622"/>
<comment type="similarity">
    <text evidence="3">Belongs to the TTC27 family.</text>
</comment>
<feature type="repeat" description="TPR" evidence="4">
    <location>
        <begin position="588"/>
        <end position="621"/>
    </location>
</feature>
<proteinExistence type="inferred from homology"/>
<dbReference type="OrthoDB" id="1936594at2759"/>
<evidence type="ECO:0000256" key="3">
    <source>
        <dbReference type="ARBA" id="ARBA00024020"/>
    </source>
</evidence>
<reference evidence="6" key="2">
    <citation type="submission" date="2021-01" db="UniProtKB">
        <authorList>
            <consortium name="EnsemblMetazoa"/>
        </authorList>
    </citation>
    <scope>IDENTIFICATION</scope>
</reference>
<dbReference type="KEGG" id="spu:756096"/>
<dbReference type="OMA" id="NNRYARA"/>
<evidence type="ECO:0000256" key="4">
    <source>
        <dbReference type="PROSITE-ProRule" id="PRU00339"/>
    </source>
</evidence>
<dbReference type="InterPro" id="IPR044244">
    <property type="entry name" value="TTC27/Emw1"/>
</dbReference>
<dbReference type="FunCoup" id="A0A7M7PSC5">
    <property type="interactions" value="1646"/>
</dbReference>
<dbReference type="SMART" id="SM00028">
    <property type="entry name" value="TPR"/>
    <property type="match status" value="3"/>
</dbReference>
<accession>A0A7M7PSC5</accession>
<dbReference type="EnsemblMetazoa" id="XM_030998976">
    <property type="protein sequence ID" value="XP_030854836"/>
    <property type="gene ID" value="LOC756096"/>
</dbReference>
<dbReference type="PANTHER" id="PTHR16193">
    <property type="entry name" value="TETRATRICOPEPTIDE REPEAT PROTEIN 27"/>
    <property type="match status" value="1"/>
</dbReference>
<evidence type="ECO:0000256" key="2">
    <source>
        <dbReference type="ARBA" id="ARBA00022803"/>
    </source>
</evidence>
<dbReference type="InParanoid" id="A0A7M7PSC5"/>
<dbReference type="GeneID" id="756096"/>
<evidence type="ECO:0008006" key="8">
    <source>
        <dbReference type="Google" id="ProtNLM"/>
    </source>
</evidence>
<dbReference type="PANTHER" id="PTHR16193:SF0">
    <property type="entry name" value="TETRATRICOPEPTIDE REPEAT PROTEIN 27"/>
    <property type="match status" value="1"/>
</dbReference>
<dbReference type="RefSeq" id="XP_030854836.1">
    <property type="nucleotide sequence ID" value="XM_030998976.1"/>
</dbReference>
<organism evidence="6 7">
    <name type="scientific">Strongylocentrotus purpuratus</name>
    <name type="common">Purple sea urchin</name>
    <dbReference type="NCBI Taxonomy" id="7668"/>
    <lineage>
        <taxon>Eukaryota</taxon>
        <taxon>Metazoa</taxon>
        <taxon>Echinodermata</taxon>
        <taxon>Eleutherozoa</taxon>
        <taxon>Echinozoa</taxon>
        <taxon>Echinoidea</taxon>
        <taxon>Euechinoidea</taxon>
        <taxon>Echinacea</taxon>
        <taxon>Camarodonta</taxon>
        <taxon>Echinidea</taxon>
        <taxon>Strongylocentrotidae</taxon>
        <taxon>Strongylocentrotus</taxon>
    </lineage>
</organism>
<feature type="compositionally biased region" description="Polar residues" evidence="5">
    <location>
        <begin position="327"/>
        <end position="336"/>
    </location>
</feature>
<keyword evidence="2 4" id="KW-0802">TPR repeat</keyword>
<feature type="region of interest" description="Disordered" evidence="5">
    <location>
        <begin position="317"/>
        <end position="340"/>
    </location>
</feature>
<keyword evidence="1" id="KW-0677">Repeat</keyword>
<protein>
    <recommendedName>
        <fullName evidence="8">Tetratricopeptide repeat protein 27</fullName>
    </recommendedName>
</protein>
<dbReference type="SUPFAM" id="SSF48452">
    <property type="entry name" value="TPR-like"/>
    <property type="match status" value="1"/>
</dbReference>
<dbReference type="PROSITE" id="PS50005">
    <property type="entry name" value="TPR"/>
    <property type="match status" value="1"/>
</dbReference>
<reference evidence="7" key="1">
    <citation type="submission" date="2015-02" db="EMBL/GenBank/DDBJ databases">
        <title>Genome sequencing for Strongylocentrotus purpuratus.</title>
        <authorList>
            <person name="Murali S."/>
            <person name="Liu Y."/>
            <person name="Vee V."/>
            <person name="English A."/>
            <person name="Wang M."/>
            <person name="Skinner E."/>
            <person name="Han Y."/>
            <person name="Muzny D.M."/>
            <person name="Worley K.C."/>
            <person name="Gibbs R.A."/>
        </authorList>
    </citation>
    <scope>NUCLEOTIDE SEQUENCE</scope>
</reference>
<sequence>MARNKADNDFVMSHDLACIWRMEKGIAQSLENDNMNIGDQCEAWMREFATNSFELDKEEVRKFLLSMLNGDYEEVMTSVITSHILARTPDQDIAEQISRNITDFVAQHQHPREKVFRQFLVACVGISSLQLFVQNNWTGPLTSKPVMDRVSESLLFLQKDKHVQSLAKSTLCPEDCSIYPLVCLPELLLIARCILVESSNHVALCKTADWWRLRCLWVQQQVLDERSPQLYDLILPLINSIREDEILMSPEPDCSLPLMFHLECSHIFSYYYEYKKGTECIAKAKKLAGIEVGHTGALGKRTKFQIDDKAQLVLTVTRNDEGDRGSEPTSLSSSTEGLPKDLQLDDDTVLHAINFTEDMEGKIPLLTRLEQAIVLGECMEHKRSKPKDLLVTEELKTYVVGLLRQPQSWMIHTLALRLRCLLEKDKRRTVERAMMQMQVLVDQIPSTECPGRDRLKLFYAVSLPPKWTLEGELAGLLTSLGCTSAALEIYVRLELWEDVIRCYKSIGKPEKAIHIIEEELAKEETALMWCLFGDVTLEKKYYEKAWEVSGQKSSRAMKSLGLIYLHDEEFLKAIECLELSLDRNYLQYGAWFSLGFCSFQSKKYETAVKAYRRCVQLENDDSQSWNNLATAFIKLKDKPKAFRTLREAIKCNYENWKIWDNFLGVCIDIGEFGESIRAYGRLLDLKKKHVDEAVLEVMVRAVLEDLMDCHEKPVSLLKPKILELFGRITSEVTANATVWSLYAKLLGSCQSDNLVQNDKALQCLQRAHRLVTQDEHWQTEVSQVKEVIDQTLTLAEAYEYCSKEKTNDAQTVQLLSSAKLMIKSVISKIKKEHYDAIVPPPTWAEVSQPVEGLETKLQELLDSISQLKSG</sequence>
<evidence type="ECO:0000313" key="7">
    <source>
        <dbReference type="Proteomes" id="UP000007110"/>
    </source>
</evidence>
<dbReference type="InterPro" id="IPR019734">
    <property type="entry name" value="TPR_rpt"/>
</dbReference>
<dbReference type="Gene3D" id="1.25.40.10">
    <property type="entry name" value="Tetratricopeptide repeat domain"/>
    <property type="match status" value="1"/>
</dbReference>
<dbReference type="AlphaFoldDB" id="A0A7M7PSC5"/>
<evidence type="ECO:0000313" key="6">
    <source>
        <dbReference type="EnsemblMetazoa" id="XP_030854836"/>
    </source>
</evidence>
<evidence type="ECO:0000256" key="5">
    <source>
        <dbReference type="SAM" id="MobiDB-lite"/>
    </source>
</evidence>
<name>A0A7M7PSC5_STRPU</name>
<evidence type="ECO:0000256" key="1">
    <source>
        <dbReference type="ARBA" id="ARBA00022737"/>
    </source>
</evidence>